<dbReference type="InterPro" id="IPR003599">
    <property type="entry name" value="Ig_sub"/>
</dbReference>
<dbReference type="SMART" id="SM00409">
    <property type="entry name" value="IG"/>
    <property type="match status" value="1"/>
</dbReference>
<protein>
    <recommendedName>
        <fullName evidence="3">Ig-like domain-containing protein</fullName>
    </recommendedName>
</protein>
<dbReference type="InterPro" id="IPR013106">
    <property type="entry name" value="Ig_V-set"/>
</dbReference>
<proteinExistence type="predicted"/>
<keyword evidence="1" id="KW-0812">Transmembrane</keyword>
<keyword evidence="1" id="KW-1133">Transmembrane helix</keyword>
<dbReference type="Pfam" id="PF07686">
    <property type="entry name" value="V-set"/>
    <property type="match status" value="1"/>
</dbReference>
<dbReference type="InterPro" id="IPR007110">
    <property type="entry name" value="Ig-like_dom"/>
</dbReference>
<gene>
    <name evidence="4" type="ORF">WMY93_030571</name>
</gene>
<dbReference type="InterPro" id="IPR013783">
    <property type="entry name" value="Ig-like_fold"/>
</dbReference>
<evidence type="ECO:0000313" key="4">
    <source>
        <dbReference type="EMBL" id="KAK7877757.1"/>
    </source>
</evidence>
<dbReference type="EMBL" id="JBBPFD010000674">
    <property type="protein sequence ID" value="KAK7877757.1"/>
    <property type="molecule type" value="Genomic_DNA"/>
</dbReference>
<dbReference type="PANTHER" id="PTHR15193:SF1">
    <property type="entry name" value="CD83 ANTIGEN"/>
    <property type="match status" value="1"/>
</dbReference>
<sequence>MDSTNTIFTLTILYFIAFVAAAEVLTIQADKDENVTLPCTTVKKENVSYWALRWYKESVDPRLTGLVSRALPNGTMRWYVGADTRISLQKDTLNLQLPTVTCSDQGVYQCYLAAPVGEQNREGRVRLTVTGCPREEEKVPVVPKSPPKSSDLLVLLAALLLILLSGSALTLFCLKKNQRHKPKKTMDLPLYPDLSAPLEKQGLFTNFISSKNFISPKNSRICTNV</sequence>
<evidence type="ECO:0000256" key="2">
    <source>
        <dbReference type="SAM" id="SignalP"/>
    </source>
</evidence>
<name>A0AAW0MKZ6_9GOBI</name>
<feature type="chain" id="PRO_5043710135" description="Ig-like domain-containing protein" evidence="2">
    <location>
        <begin position="22"/>
        <end position="225"/>
    </location>
</feature>
<dbReference type="AlphaFoldDB" id="A0AAW0MKZ6"/>
<feature type="transmembrane region" description="Helical" evidence="1">
    <location>
        <begin position="152"/>
        <end position="174"/>
    </location>
</feature>
<feature type="domain" description="Ig-like" evidence="3">
    <location>
        <begin position="22"/>
        <end position="128"/>
    </location>
</feature>
<dbReference type="PROSITE" id="PS50835">
    <property type="entry name" value="IG_LIKE"/>
    <property type="match status" value="1"/>
</dbReference>
<dbReference type="Gene3D" id="2.60.40.10">
    <property type="entry name" value="Immunoglobulins"/>
    <property type="match status" value="1"/>
</dbReference>
<dbReference type="Proteomes" id="UP001460270">
    <property type="component" value="Unassembled WGS sequence"/>
</dbReference>
<keyword evidence="5" id="KW-1185">Reference proteome</keyword>
<dbReference type="InterPro" id="IPR036179">
    <property type="entry name" value="Ig-like_dom_sf"/>
</dbReference>
<comment type="caution">
    <text evidence="4">The sequence shown here is derived from an EMBL/GenBank/DDBJ whole genome shotgun (WGS) entry which is preliminary data.</text>
</comment>
<keyword evidence="2" id="KW-0732">Signal</keyword>
<accession>A0AAW0MKZ6</accession>
<dbReference type="PANTHER" id="PTHR15193">
    <property type="entry name" value="CD83 ANTIGEN"/>
    <property type="match status" value="1"/>
</dbReference>
<evidence type="ECO:0000256" key="1">
    <source>
        <dbReference type="SAM" id="Phobius"/>
    </source>
</evidence>
<reference evidence="5" key="1">
    <citation type="submission" date="2024-04" db="EMBL/GenBank/DDBJ databases">
        <title>Salinicola lusitanus LLJ914,a marine bacterium isolated from the Okinawa Trough.</title>
        <authorList>
            <person name="Li J."/>
        </authorList>
    </citation>
    <scope>NUCLEOTIDE SEQUENCE [LARGE SCALE GENOMIC DNA]</scope>
</reference>
<evidence type="ECO:0000313" key="5">
    <source>
        <dbReference type="Proteomes" id="UP001460270"/>
    </source>
</evidence>
<feature type="signal peptide" evidence="2">
    <location>
        <begin position="1"/>
        <end position="21"/>
    </location>
</feature>
<dbReference type="SUPFAM" id="SSF48726">
    <property type="entry name" value="Immunoglobulin"/>
    <property type="match status" value="1"/>
</dbReference>
<organism evidence="4 5">
    <name type="scientific">Mugilogobius chulae</name>
    <name type="common">yellowstripe goby</name>
    <dbReference type="NCBI Taxonomy" id="88201"/>
    <lineage>
        <taxon>Eukaryota</taxon>
        <taxon>Metazoa</taxon>
        <taxon>Chordata</taxon>
        <taxon>Craniata</taxon>
        <taxon>Vertebrata</taxon>
        <taxon>Euteleostomi</taxon>
        <taxon>Actinopterygii</taxon>
        <taxon>Neopterygii</taxon>
        <taxon>Teleostei</taxon>
        <taxon>Neoteleostei</taxon>
        <taxon>Acanthomorphata</taxon>
        <taxon>Gobiaria</taxon>
        <taxon>Gobiiformes</taxon>
        <taxon>Gobioidei</taxon>
        <taxon>Gobiidae</taxon>
        <taxon>Gobionellinae</taxon>
        <taxon>Mugilogobius</taxon>
    </lineage>
</organism>
<evidence type="ECO:0000259" key="3">
    <source>
        <dbReference type="PROSITE" id="PS50835"/>
    </source>
</evidence>
<keyword evidence="1" id="KW-0472">Membrane</keyword>